<organism evidence="2 3">
    <name type="scientific">Algoriphagus aestuariicola</name>
    <dbReference type="NCBI Taxonomy" id="1852016"/>
    <lineage>
        <taxon>Bacteria</taxon>
        <taxon>Pseudomonadati</taxon>
        <taxon>Bacteroidota</taxon>
        <taxon>Cytophagia</taxon>
        <taxon>Cytophagales</taxon>
        <taxon>Cyclobacteriaceae</taxon>
        <taxon>Algoriphagus</taxon>
    </lineage>
</organism>
<accession>A0ABS3BPE7</accession>
<dbReference type="PROSITE" id="PS51257">
    <property type="entry name" value="PROKAR_LIPOPROTEIN"/>
    <property type="match status" value="1"/>
</dbReference>
<gene>
    <name evidence="2" type="ORF">J0A67_09915</name>
</gene>
<dbReference type="EMBL" id="JAFKCW010000002">
    <property type="protein sequence ID" value="MBN7801178.1"/>
    <property type="molecule type" value="Genomic_DNA"/>
</dbReference>
<feature type="compositionally biased region" description="Acidic residues" evidence="1">
    <location>
        <begin position="45"/>
        <end position="58"/>
    </location>
</feature>
<evidence type="ECO:0000313" key="2">
    <source>
        <dbReference type="EMBL" id="MBN7801178.1"/>
    </source>
</evidence>
<protein>
    <recommendedName>
        <fullName evidence="4">Lipoprotein</fullName>
    </recommendedName>
</protein>
<reference evidence="2 3" key="1">
    <citation type="submission" date="2021-03" db="EMBL/GenBank/DDBJ databases">
        <title>novel species isolated from a fishpond in China.</title>
        <authorList>
            <person name="Lu H."/>
            <person name="Cai Z."/>
        </authorList>
    </citation>
    <scope>NUCLEOTIDE SEQUENCE [LARGE SCALE GENOMIC DNA]</scope>
    <source>
        <strain evidence="2 3">JCM 31546</strain>
    </source>
</reference>
<evidence type="ECO:0000256" key="1">
    <source>
        <dbReference type="SAM" id="MobiDB-lite"/>
    </source>
</evidence>
<dbReference type="RefSeq" id="WP_206569153.1">
    <property type="nucleotide sequence ID" value="NZ_JAFKCW010000002.1"/>
</dbReference>
<evidence type="ECO:0000313" key="3">
    <source>
        <dbReference type="Proteomes" id="UP000664698"/>
    </source>
</evidence>
<name>A0ABS3BPE7_9BACT</name>
<keyword evidence="3" id="KW-1185">Reference proteome</keyword>
<proteinExistence type="predicted"/>
<dbReference type="Proteomes" id="UP000664698">
    <property type="component" value="Unassembled WGS sequence"/>
</dbReference>
<evidence type="ECO:0008006" key="4">
    <source>
        <dbReference type="Google" id="ProtNLM"/>
    </source>
</evidence>
<comment type="caution">
    <text evidence="2">The sequence shown here is derived from an EMBL/GenBank/DDBJ whole genome shotgun (WGS) entry which is preliminary data.</text>
</comment>
<feature type="region of interest" description="Disordered" evidence="1">
    <location>
        <begin position="31"/>
        <end position="58"/>
    </location>
</feature>
<sequence length="58" mass="6378">MRTSLKNLVKIFLLGVFVCVAVSGCGLLSHDKDDLKPSKSQVVMETEDPDEEDPGRDD</sequence>